<sequence length="447" mass="48174">MASDNKIILTAALMHGLGMEYGAWRVRSGPASDYVSPRLYAEMAQAAERGKLHVLFLAEQMTNRDTGTERPCGSLDTTTVLGFMAAASQRVGLVGTGSTTYNHPYDLARRFATLDHLAGGRVGWNAVTTANPATAEMYGTDPHPPAGERYARADEFLEVVAALWESWEPDALVGDKERAIFADPAKVHEINHDGAHFTVRGPLPFPRSRQGRPVIFHAGSSPAGRDQAARVADVVFTAQHTLAAACEFRADIRARAAAYGRDPDQVKVLPGMSVILGATEEEAQAKKAAAHEALTLDQRLRLMWKRTGVGVDVLRAHLDLPFPVDLLPPDETFQSGTGWRRSVVDLAVTENLTVRELLSRAPGPHHHLVGTAATIADAMEERIEAGAADGFTLMVDILPDGLHDIADLLTPELQRRGLFHDDYEGETLRDSLGIGAAAPIPSALAAV</sequence>
<gene>
    <name evidence="7" type="ORF">GCM10009788_17010</name>
</gene>
<comment type="similarity">
    <text evidence="5">Belongs to the NtaA/SnaA/DszA monooxygenase family.</text>
</comment>
<accession>A0ABN2A7K4</accession>
<evidence type="ECO:0000256" key="4">
    <source>
        <dbReference type="ARBA" id="ARBA00023033"/>
    </source>
</evidence>
<keyword evidence="3" id="KW-0560">Oxidoreductase</keyword>
<keyword evidence="4" id="KW-0503">Monooxygenase</keyword>
<evidence type="ECO:0000256" key="5">
    <source>
        <dbReference type="ARBA" id="ARBA00033748"/>
    </source>
</evidence>
<comment type="caution">
    <text evidence="7">The sequence shown here is derived from an EMBL/GenBank/DDBJ whole genome shotgun (WGS) entry which is preliminary data.</text>
</comment>
<keyword evidence="2" id="KW-0288">FMN</keyword>
<evidence type="ECO:0000313" key="8">
    <source>
        <dbReference type="Proteomes" id="UP001500842"/>
    </source>
</evidence>
<feature type="domain" description="Luciferase-like" evidence="6">
    <location>
        <begin position="36"/>
        <end position="387"/>
    </location>
</feature>
<dbReference type="Pfam" id="PF00296">
    <property type="entry name" value="Bac_luciferase"/>
    <property type="match status" value="1"/>
</dbReference>
<dbReference type="PIRSF" id="PIRSF000337">
    <property type="entry name" value="NTA_MOA"/>
    <property type="match status" value="1"/>
</dbReference>
<evidence type="ECO:0000313" key="7">
    <source>
        <dbReference type="EMBL" id="GAA1513094.1"/>
    </source>
</evidence>
<reference evidence="7 8" key="1">
    <citation type="journal article" date="2019" name="Int. J. Syst. Evol. Microbiol.">
        <title>The Global Catalogue of Microorganisms (GCM) 10K type strain sequencing project: providing services to taxonomists for standard genome sequencing and annotation.</title>
        <authorList>
            <consortium name="The Broad Institute Genomics Platform"/>
            <consortium name="The Broad Institute Genome Sequencing Center for Infectious Disease"/>
            <person name="Wu L."/>
            <person name="Ma J."/>
        </authorList>
    </citation>
    <scope>NUCLEOTIDE SEQUENCE [LARGE SCALE GENOMIC DNA]</scope>
    <source>
        <strain evidence="7 8">JCM 14942</strain>
    </source>
</reference>
<keyword evidence="8" id="KW-1185">Reference proteome</keyword>
<dbReference type="InterPro" id="IPR036661">
    <property type="entry name" value="Luciferase-like_sf"/>
</dbReference>
<organism evidence="7 8">
    <name type="scientific">Nocardioides humi</name>
    <dbReference type="NCBI Taxonomy" id="449461"/>
    <lineage>
        <taxon>Bacteria</taxon>
        <taxon>Bacillati</taxon>
        <taxon>Actinomycetota</taxon>
        <taxon>Actinomycetes</taxon>
        <taxon>Propionibacteriales</taxon>
        <taxon>Nocardioidaceae</taxon>
        <taxon>Nocardioides</taxon>
    </lineage>
</organism>
<dbReference type="CDD" id="cd01095">
    <property type="entry name" value="Nitrilotriacetate_monoxgenase"/>
    <property type="match status" value="1"/>
</dbReference>
<protein>
    <submittedName>
        <fullName evidence="7">LLM class flavin-dependent oxidoreductase</fullName>
    </submittedName>
</protein>
<dbReference type="PANTHER" id="PTHR30011:SF16">
    <property type="entry name" value="C2H2 FINGER DOMAIN TRANSCRIPTION FACTOR (EUROFUNG)-RELATED"/>
    <property type="match status" value="1"/>
</dbReference>
<dbReference type="EMBL" id="BAAAOR010000014">
    <property type="protein sequence ID" value="GAA1513094.1"/>
    <property type="molecule type" value="Genomic_DNA"/>
</dbReference>
<name>A0ABN2A7K4_9ACTN</name>
<dbReference type="NCBIfam" id="TIGR03860">
    <property type="entry name" value="FMN_nitrolo"/>
    <property type="match status" value="1"/>
</dbReference>
<proteinExistence type="inferred from homology"/>
<dbReference type="InterPro" id="IPR051260">
    <property type="entry name" value="Diverse_substr_monoxygenases"/>
</dbReference>
<dbReference type="Gene3D" id="3.20.20.30">
    <property type="entry name" value="Luciferase-like domain"/>
    <property type="match status" value="1"/>
</dbReference>
<evidence type="ECO:0000256" key="2">
    <source>
        <dbReference type="ARBA" id="ARBA00022643"/>
    </source>
</evidence>
<evidence type="ECO:0000259" key="6">
    <source>
        <dbReference type="Pfam" id="PF00296"/>
    </source>
</evidence>
<evidence type="ECO:0000256" key="3">
    <source>
        <dbReference type="ARBA" id="ARBA00023002"/>
    </source>
</evidence>
<dbReference type="InterPro" id="IPR011251">
    <property type="entry name" value="Luciferase-like_dom"/>
</dbReference>
<dbReference type="SUPFAM" id="SSF51679">
    <property type="entry name" value="Bacterial luciferase-like"/>
    <property type="match status" value="1"/>
</dbReference>
<keyword evidence="1" id="KW-0285">Flavoprotein</keyword>
<dbReference type="PANTHER" id="PTHR30011">
    <property type="entry name" value="ALKANESULFONATE MONOOXYGENASE-RELATED"/>
    <property type="match status" value="1"/>
</dbReference>
<dbReference type="RefSeq" id="WP_141005268.1">
    <property type="nucleotide sequence ID" value="NZ_BAAAOR010000014.1"/>
</dbReference>
<dbReference type="Proteomes" id="UP001500842">
    <property type="component" value="Unassembled WGS sequence"/>
</dbReference>
<dbReference type="InterPro" id="IPR016215">
    <property type="entry name" value="NTA_MOA"/>
</dbReference>
<evidence type="ECO:0000256" key="1">
    <source>
        <dbReference type="ARBA" id="ARBA00022630"/>
    </source>
</evidence>